<dbReference type="CDD" id="cd15571">
    <property type="entry name" value="ePHD"/>
    <property type="match status" value="1"/>
</dbReference>
<reference evidence="6 7" key="1">
    <citation type="journal article" date="2018" name="Front. Plant Sci.">
        <title>Red Clover (Trifolium pratense) and Zigzag Clover (T. medium) - A Picture of Genomic Similarities and Differences.</title>
        <authorList>
            <person name="Dluhosova J."/>
            <person name="Istvanek J."/>
            <person name="Nedelnik J."/>
            <person name="Repkova J."/>
        </authorList>
    </citation>
    <scope>NUCLEOTIDE SEQUENCE [LARGE SCALE GENOMIC DNA]</scope>
    <source>
        <strain evidence="7">cv. 10/8</strain>
        <tissue evidence="6">Leaf</tissue>
    </source>
</reference>
<proteinExistence type="predicted"/>
<dbReference type="PANTHER" id="PTHR13793">
    <property type="entry name" value="PHD FINGER PROTEINS"/>
    <property type="match status" value="1"/>
</dbReference>
<dbReference type="InterPro" id="IPR050701">
    <property type="entry name" value="Histone_Mod_Regulator"/>
</dbReference>
<sequence length="297" mass="33205">NLVYNVAKILPQEIDKTHQQRWDAVIANQYLCDLREAKKQGRKEKKHKEAQAVLAAATAAAASSSRPMPRAKETLSRVAVTRASTEKYSDFSLPSSDFSKGQRKSCDICRRFENMLNPILVCSGCKVAVHSVCYRSVKETTGPWYCELCEDLLSRSSGTSDINSWEKPYFVAECALCGGTTGAFRKSSDGQWVHAFCAEETVPKGVDICCICHRRHGVCMKCCYGHCLTTFHPSCARSAGLFMIVRTAAGGKIQHKAYCEKHSSEQRAKAENQKHGVEELKSIKQIRVRLPYLFFSF</sequence>
<dbReference type="Pfam" id="PF13771">
    <property type="entry name" value="zf-HC5HC2H"/>
    <property type="match status" value="1"/>
</dbReference>
<organism evidence="6 7">
    <name type="scientific">Trifolium medium</name>
    <dbReference type="NCBI Taxonomy" id="97028"/>
    <lineage>
        <taxon>Eukaryota</taxon>
        <taxon>Viridiplantae</taxon>
        <taxon>Streptophyta</taxon>
        <taxon>Embryophyta</taxon>
        <taxon>Tracheophyta</taxon>
        <taxon>Spermatophyta</taxon>
        <taxon>Magnoliopsida</taxon>
        <taxon>eudicotyledons</taxon>
        <taxon>Gunneridae</taxon>
        <taxon>Pentapetalae</taxon>
        <taxon>rosids</taxon>
        <taxon>fabids</taxon>
        <taxon>Fabales</taxon>
        <taxon>Fabaceae</taxon>
        <taxon>Papilionoideae</taxon>
        <taxon>50 kb inversion clade</taxon>
        <taxon>NPAAA clade</taxon>
        <taxon>Hologalegina</taxon>
        <taxon>IRL clade</taxon>
        <taxon>Trifolieae</taxon>
        <taxon>Trifolium</taxon>
    </lineage>
</organism>
<dbReference type="InterPro" id="IPR013083">
    <property type="entry name" value="Znf_RING/FYVE/PHD"/>
</dbReference>
<gene>
    <name evidence="6" type="ORF">A2U01_0005626</name>
</gene>
<feature type="non-terminal residue" evidence="6">
    <location>
        <position position="1"/>
    </location>
</feature>
<keyword evidence="7" id="KW-1185">Reference proteome</keyword>
<dbReference type="EMBL" id="LXQA010007376">
    <property type="protein sequence ID" value="MCH84790.1"/>
    <property type="molecule type" value="Genomic_DNA"/>
</dbReference>
<dbReference type="SUPFAM" id="SSF57903">
    <property type="entry name" value="FYVE/PHD zinc finger"/>
    <property type="match status" value="1"/>
</dbReference>
<accession>A0A392MB97</accession>
<evidence type="ECO:0000259" key="5">
    <source>
        <dbReference type="PROSITE" id="PS50016"/>
    </source>
</evidence>
<evidence type="ECO:0000256" key="4">
    <source>
        <dbReference type="PROSITE-ProRule" id="PRU00146"/>
    </source>
</evidence>
<dbReference type="AlphaFoldDB" id="A0A392MB97"/>
<dbReference type="Proteomes" id="UP000265520">
    <property type="component" value="Unassembled WGS sequence"/>
</dbReference>
<evidence type="ECO:0000256" key="1">
    <source>
        <dbReference type="ARBA" id="ARBA00022723"/>
    </source>
</evidence>
<dbReference type="InterPro" id="IPR011011">
    <property type="entry name" value="Znf_FYVE_PHD"/>
</dbReference>
<dbReference type="Pfam" id="PF13831">
    <property type="entry name" value="PHD_2"/>
    <property type="match status" value="1"/>
</dbReference>
<evidence type="ECO:0000256" key="2">
    <source>
        <dbReference type="ARBA" id="ARBA00022771"/>
    </source>
</evidence>
<comment type="caution">
    <text evidence="6">The sequence shown here is derived from an EMBL/GenBank/DDBJ whole genome shotgun (WGS) entry which is preliminary data.</text>
</comment>
<dbReference type="PANTHER" id="PTHR13793:SF107">
    <property type="entry name" value="BROMODOMAIN-CONTAINING PROTEIN HOMOLOG"/>
    <property type="match status" value="1"/>
</dbReference>
<evidence type="ECO:0000313" key="7">
    <source>
        <dbReference type="Proteomes" id="UP000265520"/>
    </source>
</evidence>
<evidence type="ECO:0000256" key="3">
    <source>
        <dbReference type="ARBA" id="ARBA00022833"/>
    </source>
</evidence>
<evidence type="ECO:0000313" key="6">
    <source>
        <dbReference type="EMBL" id="MCH84790.1"/>
    </source>
</evidence>
<keyword evidence="3" id="KW-0862">Zinc</keyword>
<dbReference type="InterPro" id="IPR019787">
    <property type="entry name" value="Znf_PHD-finger"/>
</dbReference>
<dbReference type="PROSITE" id="PS01359">
    <property type="entry name" value="ZF_PHD_1"/>
    <property type="match status" value="1"/>
</dbReference>
<dbReference type="PROSITE" id="PS50016">
    <property type="entry name" value="ZF_PHD_2"/>
    <property type="match status" value="1"/>
</dbReference>
<dbReference type="SMART" id="SM00249">
    <property type="entry name" value="PHD"/>
    <property type="match status" value="2"/>
</dbReference>
<name>A0A392MB97_9FABA</name>
<dbReference type="GO" id="GO:0008270">
    <property type="term" value="F:zinc ion binding"/>
    <property type="evidence" value="ECO:0007669"/>
    <property type="project" value="UniProtKB-KW"/>
</dbReference>
<dbReference type="InterPro" id="IPR001965">
    <property type="entry name" value="Znf_PHD"/>
</dbReference>
<keyword evidence="1" id="KW-0479">Metal-binding</keyword>
<protein>
    <submittedName>
        <fullName evidence="6">Protein JADE-1</fullName>
    </submittedName>
</protein>
<dbReference type="InterPro" id="IPR019786">
    <property type="entry name" value="Zinc_finger_PHD-type_CS"/>
</dbReference>
<feature type="domain" description="PHD-type" evidence="5">
    <location>
        <begin position="103"/>
        <end position="152"/>
    </location>
</feature>
<dbReference type="GO" id="GO:0006357">
    <property type="term" value="P:regulation of transcription by RNA polymerase II"/>
    <property type="evidence" value="ECO:0007669"/>
    <property type="project" value="TreeGrafter"/>
</dbReference>
<keyword evidence="2 4" id="KW-0863">Zinc-finger</keyword>
<dbReference type="Gene3D" id="3.30.40.10">
    <property type="entry name" value="Zinc/RING finger domain, C3HC4 (zinc finger)"/>
    <property type="match status" value="2"/>
</dbReference>